<dbReference type="InterPro" id="IPR002110">
    <property type="entry name" value="Ankyrin_rpt"/>
</dbReference>
<feature type="repeat" description="ANK" evidence="3">
    <location>
        <begin position="104"/>
        <end position="136"/>
    </location>
</feature>
<dbReference type="PRINTS" id="PR01415">
    <property type="entry name" value="ANKYRIN"/>
</dbReference>
<feature type="repeat" description="ANK" evidence="3">
    <location>
        <begin position="71"/>
        <end position="103"/>
    </location>
</feature>
<proteinExistence type="predicted"/>
<dbReference type="PROSITE" id="PS50088">
    <property type="entry name" value="ANK_REPEAT"/>
    <property type="match status" value="3"/>
</dbReference>
<keyword evidence="2 3" id="KW-0040">ANK repeat</keyword>
<dbReference type="SUPFAM" id="SSF48403">
    <property type="entry name" value="Ankyrin repeat"/>
    <property type="match status" value="1"/>
</dbReference>
<organism evidence="4">
    <name type="scientific">Priestia megaterium Q3</name>
    <dbReference type="NCBI Taxonomy" id="1452722"/>
    <lineage>
        <taxon>Bacteria</taxon>
        <taxon>Bacillati</taxon>
        <taxon>Bacillota</taxon>
        <taxon>Bacilli</taxon>
        <taxon>Bacillales</taxon>
        <taxon>Bacillaceae</taxon>
        <taxon>Priestia</taxon>
    </lineage>
</organism>
<dbReference type="EMBL" id="CP010586">
    <property type="protein sequence ID" value="AKP78515.1"/>
    <property type="molecule type" value="Genomic_DNA"/>
</dbReference>
<dbReference type="PROSITE" id="PS50297">
    <property type="entry name" value="ANK_REP_REGION"/>
    <property type="match status" value="3"/>
</dbReference>
<evidence type="ECO:0000256" key="3">
    <source>
        <dbReference type="PROSITE-ProRule" id="PRU00023"/>
    </source>
</evidence>
<name>A0A806UBL5_PRIMG</name>
<sequence>MDRMEELTQAAMSGNNEEIKVLIGENPALINEFNLDGWTPLHLASYFGKEETVKLLLSLGANMKARAKNSNENMPLHAAVANKQTKVVEILLQGGADSNAKQSGGWTSLHEAALLGAEDIVKLLVENGAQIQVKKDDDQTPLDVAIENGQENVINLLKNYVNTNA</sequence>
<dbReference type="RefSeq" id="WP_028414688.1">
    <property type="nucleotide sequence ID" value="NZ_CP010586.1"/>
</dbReference>
<accession>A0A806UBL5</accession>
<dbReference type="GeneID" id="48014037"/>
<dbReference type="Gene3D" id="1.25.40.20">
    <property type="entry name" value="Ankyrin repeat-containing domain"/>
    <property type="match status" value="3"/>
</dbReference>
<dbReference type="AlphaFoldDB" id="A0A806UBL5"/>
<evidence type="ECO:0000256" key="2">
    <source>
        <dbReference type="ARBA" id="ARBA00023043"/>
    </source>
</evidence>
<evidence type="ECO:0000256" key="1">
    <source>
        <dbReference type="ARBA" id="ARBA00022737"/>
    </source>
</evidence>
<dbReference type="Pfam" id="PF12796">
    <property type="entry name" value="Ank_2"/>
    <property type="match status" value="2"/>
</dbReference>
<feature type="repeat" description="ANK" evidence="3">
    <location>
        <begin position="36"/>
        <end position="68"/>
    </location>
</feature>
<dbReference type="Proteomes" id="UP000036410">
    <property type="component" value="Chromosome"/>
</dbReference>
<keyword evidence="1" id="KW-0677">Repeat</keyword>
<evidence type="ECO:0000313" key="4">
    <source>
        <dbReference type="EMBL" id="AKP78515.1"/>
    </source>
</evidence>
<protein>
    <submittedName>
        <fullName evidence="4">Ankyrin repeat protein</fullName>
    </submittedName>
</protein>
<gene>
    <name evidence="4" type="ORF">AS52_03554</name>
</gene>
<reference evidence="4" key="1">
    <citation type="submission" date="2015-01" db="EMBL/GenBank/DDBJ databases">
        <title>Genome sequence of bacillus megaterium Q3.</title>
        <authorList>
            <person name="Wang Y."/>
            <person name="Luo K."/>
            <person name="Bai L."/>
            <person name="Luo F."/>
        </authorList>
    </citation>
    <scope>NUCLEOTIDE SEQUENCE [LARGE SCALE GENOMIC DNA]</scope>
    <source>
        <strain evidence="4">Q3</strain>
    </source>
</reference>
<dbReference type="InterPro" id="IPR036770">
    <property type="entry name" value="Ankyrin_rpt-contain_sf"/>
</dbReference>
<dbReference type="SMART" id="SM00248">
    <property type="entry name" value="ANK"/>
    <property type="match status" value="5"/>
</dbReference>
<dbReference type="PANTHER" id="PTHR24171">
    <property type="entry name" value="ANKYRIN REPEAT DOMAIN-CONTAINING PROTEIN 39-RELATED"/>
    <property type="match status" value="1"/>
</dbReference>